<keyword evidence="2" id="KW-0812">Transmembrane</keyword>
<dbReference type="AlphaFoldDB" id="A0A4Y9S5Y8"/>
<protein>
    <recommendedName>
        <fullName evidence="5">DUF1640 domain-containing protein</fullName>
    </recommendedName>
</protein>
<proteinExistence type="predicted"/>
<accession>A0A4Y9S5Y8</accession>
<comment type="caution">
    <text evidence="3">The sequence shown here is derived from an EMBL/GenBank/DDBJ whole genome shotgun (WGS) entry which is preliminary data.</text>
</comment>
<keyword evidence="2" id="KW-0472">Membrane</keyword>
<keyword evidence="4" id="KW-1185">Reference proteome</keyword>
<evidence type="ECO:0000256" key="2">
    <source>
        <dbReference type="SAM" id="Phobius"/>
    </source>
</evidence>
<dbReference type="EMBL" id="SPVF01000233">
    <property type="protein sequence ID" value="TFW15429.1"/>
    <property type="molecule type" value="Genomic_DNA"/>
</dbReference>
<dbReference type="Proteomes" id="UP000298438">
    <property type="component" value="Unassembled WGS sequence"/>
</dbReference>
<dbReference type="RefSeq" id="WP_135208635.1">
    <property type="nucleotide sequence ID" value="NZ_SPVF01000233.1"/>
</dbReference>
<name>A0A4Y9S5Y8_9BURK</name>
<evidence type="ECO:0000313" key="4">
    <source>
        <dbReference type="Proteomes" id="UP000298438"/>
    </source>
</evidence>
<gene>
    <name evidence="3" type="ORF">E4L96_18210</name>
</gene>
<evidence type="ECO:0000256" key="1">
    <source>
        <dbReference type="SAM" id="Coils"/>
    </source>
</evidence>
<keyword evidence="2" id="KW-1133">Transmembrane helix</keyword>
<evidence type="ECO:0008006" key="5">
    <source>
        <dbReference type="Google" id="ProtNLM"/>
    </source>
</evidence>
<evidence type="ECO:0000313" key="3">
    <source>
        <dbReference type="EMBL" id="TFW15429.1"/>
    </source>
</evidence>
<keyword evidence="1" id="KW-0175">Coiled coil</keyword>
<organism evidence="3 4">
    <name type="scientific">Zemynaea arenosa</name>
    <dbReference type="NCBI Taxonomy" id="2561931"/>
    <lineage>
        <taxon>Bacteria</taxon>
        <taxon>Pseudomonadati</taxon>
        <taxon>Pseudomonadota</taxon>
        <taxon>Betaproteobacteria</taxon>
        <taxon>Burkholderiales</taxon>
        <taxon>Oxalobacteraceae</taxon>
        <taxon>Telluria group</taxon>
        <taxon>Zemynaea</taxon>
    </lineage>
</organism>
<sequence length="138" mass="14825">MVNGEQEFDELRRAHERLEAQVNTVLPTLATRQEMKDGFDRVGERFDRLEERLDKMQERFDRKFECLYYLLLAGMGAALIAAVSMFNALAARPVASVAPAVSAPPAPAPATSALGALPAGTVLVLSVPAGPVAPPPQP</sequence>
<reference evidence="3 4" key="1">
    <citation type="submission" date="2019-03" db="EMBL/GenBank/DDBJ databases">
        <title>Draft Genome Sequence of Massilia arenosa sp. nov., a Novel Massilia Species Isolated from a Sandy-loam Maize Soil.</title>
        <authorList>
            <person name="Raths R."/>
            <person name="Peta V."/>
            <person name="Bucking H."/>
        </authorList>
    </citation>
    <scope>NUCLEOTIDE SEQUENCE [LARGE SCALE GENOMIC DNA]</scope>
    <source>
        <strain evidence="3 4">MC02</strain>
    </source>
</reference>
<feature type="coiled-coil region" evidence="1">
    <location>
        <begin position="1"/>
        <end position="59"/>
    </location>
</feature>
<feature type="transmembrane region" description="Helical" evidence="2">
    <location>
        <begin position="66"/>
        <end position="86"/>
    </location>
</feature>
<dbReference type="Gene3D" id="6.10.250.2540">
    <property type="match status" value="1"/>
</dbReference>